<keyword evidence="4" id="KW-1185">Reference proteome</keyword>
<comment type="caution">
    <text evidence="3">The sequence shown here is derived from an EMBL/GenBank/DDBJ whole genome shotgun (WGS) entry which is preliminary data.</text>
</comment>
<dbReference type="SUPFAM" id="SSF53383">
    <property type="entry name" value="PLP-dependent transferases"/>
    <property type="match status" value="1"/>
</dbReference>
<dbReference type="InterPro" id="IPR051750">
    <property type="entry name" value="Trans-sulfuration_enzymes"/>
</dbReference>
<evidence type="ECO:0000313" key="3">
    <source>
        <dbReference type="EMBL" id="KAH6598473.1"/>
    </source>
</evidence>
<dbReference type="PANTHER" id="PTHR42699">
    <property type="match status" value="1"/>
</dbReference>
<evidence type="ECO:0008006" key="5">
    <source>
        <dbReference type="Google" id="ProtNLM"/>
    </source>
</evidence>
<accession>A0ABQ8FHM6</accession>
<comment type="cofactor">
    <cofactor evidence="1">
        <name>pyridoxal 5'-phosphate</name>
        <dbReference type="ChEBI" id="CHEBI:597326"/>
    </cofactor>
</comment>
<gene>
    <name evidence="3" type="ORF">BASA50_003513</name>
</gene>
<dbReference type="InterPro" id="IPR000277">
    <property type="entry name" value="Cys/Met-Metab_PyrdxlP-dep_enz"/>
</dbReference>
<dbReference type="InterPro" id="IPR015421">
    <property type="entry name" value="PyrdxlP-dep_Trfase_major"/>
</dbReference>
<organism evidence="3 4">
    <name type="scientific">Batrachochytrium salamandrivorans</name>
    <dbReference type="NCBI Taxonomy" id="1357716"/>
    <lineage>
        <taxon>Eukaryota</taxon>
        <taxon>Fungi</taxon>
        <taxon>Fungi incertae sedis</taxon>
        <taxon>Chytridiomycota</taxon>
        <taxon>Chytridiomycota incertae sedis</taxon>
        <taxon>Chytridiomycetes</taxon>
        <taxon>Rhizophydiales</taxon>
        <taxon>Rhizophydiales incertae sedis</taxon>
        <taxon>Batrachochytrium</taxon>
    </lineage>
</organism>
<sequence length="605" mass="67594">MSVSTAAVLGIPIPPDTPHAISVALPTWKDNVGYEEGDRQVVAAMRGGYPRFVFAPLVKKLFNFCCDRFAFDDEDCLIFSSRTPAEACRTFMRLRVPNIQIRIAELLLTSQSHLYRPPDAIPHLVTEGLDRSLVHPTLHIVIFHIDLAPIAKQFWQHTGEGISSRFAENSLRILEVIVNNSSQSASQKECSVRGARYDTGSHGKQMLRSPLCTDLDDAPQSEIDTFVEERYGRNLDLQMTQSAKVLLRQRIAGMIGDIPENDTTIDIPPTGSFTPTPTTRGISTLSEKDVFLYPCGMSAIYNMHRVILGLKPNLKSVQFGFPYTDTLKIQEKFGPGCHFLGHGNASDMAILEKLLSSERISAVFCEFPSNPLLQSPDLSHLWRLTRAHDCLLIVDETIGNFSNVKVLPFADMVVSSLTKVFSGDSNVMGGSVVLNPQSSHYQSLYRTIVDDYNDTLWGLDAIFLERNSRTFAQRCQVINENTLAICDYLHQHPKVEAVLYPKFVDTKIYTKYCRNTERPGYGGLFSLILKTDEDAVAFYDAIQIYKGPSLGTNFTLACPYTILAHYTELEWAASFKVPKRLVRISVGTEDVSNLLEVFSKALEAV</sequence>
<evidence type="ECO:0000313" key="4">
    <source>
        <dbReference type="Proteomes" id="UP001648503"/>
    </source>
</evidence>
<proteinExistence type="predicted"/>
<keyword evidence="2" id="KW-0663">Pyridoxal phosphate</keyword>
<dbReference type="PANTHER" id="PTHR42699:SF1">
    <property type="entry name" value="CYSTATHIONINE GAMMA-SYNTHASE-RELATED"/>
    <property type="match status" value="1"/>
</dbReference>
<protein>
    <recommendedName>
        <fullName evidence="5">Cystathionine gamma-synthase</fullName>
    </recommendedName>
</protein>
<dbReference type="InterPro" id="IPR015424">
    <property type="entry name" value="PyrdxlP-dep_Trfase"/>
</dbReference>
<dbReference type="Gene3D" id="3.40.640.10">
    <property type="entry name" value="Type I PLP-dependent aspartate aminotransferase-like (Major domain)"/>
    <property type="match status" value="1"/>
</dbReference>
<dbReference type="Gene3D" id="3.90.1150.10">
    <property type="entry name" value="Aspartate Aminotransferase, domain 1"/>
    <property type="match status" value="1"/>
</dbReference>
<evidence type="ECO:0000256" key="2">
    <source>
        <dbReference type="ARBA" id="ARBA00022898"/>
    </source>
</evidence>
<name>A0ABQ8FHM6_9FUNG</name>
<reference evidence="3 4" key="1">
    <citation type="submission" date="2021-02" db="EMBL/GenBank/DDBJ databases">
        <title>Variation within the Batrachochytrium salamandrivorans European outbreak.</title>
        <authorList>
            <person name="Kelly M."/>
            <person name="Pasmans F."/>
            <person name="Shea T.P."/>
            <person name="Munoz J.F."/>
            <person name="Carranza S."/>
            <person name="Cuomo C.A."/>
            <person name="Martel A."/>
        </authorList>
    </citation>
    <scope>NUCLEOTIDE SEQUENCE [LARGE SCALE GENOMIC DNA]</scope>
    <source>
        <strain evidence="3 4">AMFP18/2</strain>
    </source>
</reference>
<dbReference type="Pfam" id="PF01053">
    <property type="entry name" value="Cys_Met_Meta_PP"/>
    <property type="match status" value="1"/>
</dbReference>
<dbReference type="EMBL" id="JAFCIX010000102">
    <property type="protein sequence ID" value="KAH6598473.1"/>
    <property type="molecule type" value="Genomic_DNA"/>
</dbReference>
<dbReference type="Proteomes" id="UP001648503">
    <property type="component" value="Unassembled WGS sequence"/>
</dbReference>
<evidence type="ECO:0000256" key="1">
    <source>
        <dbReference type="ARBA" id="ARBA00001933"/>
    </source>
</evidence>
<dbReference type="InterPro" id="IPR015422">
    <property type="entry name" value="PyrdxlP-dep_Trfase_small"/>
</dbReference>